<accession>A0ABS6SQQ5</accession>
<dbReference type="Proteomes" id="UP000699975">
    <property type="component" value="Unassembled WGS sequence"/>
</dbReference>
<reference evidence="1 2" key="1">
    <citation type="submission" date="2021-04" db="EMBL/GenBank/DDBJ databases">
        <authorList>
            <person name="Pira H."/>
            <person name="Risdian C."/>
            <person name="Wink J."/>
        </authorList>
    </citation>
    <scope>NUCLEOTIDE SEQUENCE [LARGE SCALE GENOMIC DNA]</scope>
    <source>
        <strain evidence="1 2">WH131</strain>
    </source>
</reference>
<protein>
    <recommendedName>
        <fullName evidence="3">SH3b domain-containing protein</fullName>
    </recommendedName>
</protein>
<proteinExistence type="predicted"/>
<comment type="caution">
    <text evidence="1">The sequence shown here is derived from an EMBL/GenBank/DDBJ whole genome shotgun (WGS) entry which is preliminary data.</text>
</comment>
<dbReference type="InterPro" id="IPR010466">
    <property type="entry name" value="DUF1058"/>
</dbReference>
<sequence>MIVHRLTAFLSLTAILAVLVPISSLGAQQREVPYWASIRFDEVNMRVGPSQEYPIEWVYKRKGLPVKVVRVRESWRLVEDPEGEQGWIASSQLTPTRGAIVIGGGTADLREAADRTSALRWRAEPGVVGELKRCREDMCEIDVGGRTGWVDQERLWGAGEP</sequence>
<gene>
    <name evidence="1" type="ORF">KCG45_12295</name>
</gene>
<dbReference type="EMBL" id="JAGSPB010000002">
    <property type="protein sequence ID" value="MBV7266964.1"/>
    <property type="molecule type" value="Genomic_DNA"/>
</dbReference>
<evidence type="ECO:0008006" key="3">
    <source>
        <dbReference type="Google" id="ProtNLM"/>
    </source>
</evidence>
<dbReference type="Pfam" id="PF06347">
    <property type="entry name" value="SH3_4"/>
    <property type="match status" value="2"/>
</dbReference>
<keyword evidence="2" id="KW-1185">Reference proteome</keyword>
<dbReference type="RefSeq" id="WP_218317489.1">
    <property type="nucleotide sequence ID" value="NZ_JAGSPB010000002.1"/>
</dbReference>
<evidence type="ECO:0000313" key="1">
    <source>
        <dbReference type="EMBL" id="MBV7266964.1"/>
    </source>
</evidence>
<organism evidence="1 2">
    <name type="scientific">Erythrobacter ani</name>
    <dbReference type="NCBI Taxonomy" id="2827235"/>
    <lineage>
        <taxon>Bacteria</taxon>
        <taxon>Pseudomonadati</taxon>
        <taxon>Pseudomonadota</taxon>
        <taxon>Alphaproteobacteria</taxon>
        <taxon>Sphingomonadales</taxon>
        <taxon>Erythrobacteraceae</taxon>
        <taxon>Erythrobacter/Porphyrobacter group</taxon>
        <taxon>Erythrobacter</taxon>
    </lineage>
</organism>
<evidence type="ECO:0000313" key="2">
    <source>
        <dbReference type="Proteomes" id="UP000699975"/>
    </source>
</evidence>
<name>A0ABS6SQQ5_9SPHN</name>